<dbReference type="RefSeq" id="WP_272142658.1">
    <property type="nucleotide sequence ID" value="NZ_JAQNDM010000002.1"/>
</dbReference>
<dbReference type="InterPro" id="IPR035959">
    <property type="entry name" value="RutC-like_sf"/>
</dbReference>
<dbReference type="PANTHER" id="PTHR11803">
    <property type="entry name" value="2-IMINOBUTANOATE/2-IMINOPROPANOATE DEAMINASE RIDA"/>
    <property type="match status" value="1"/>
</dbReference>
<accession>A0ABT5DFT3</accession>
<organism evidence="2 3">
    <name type="scientific">Stigmatella ashevillensis</name>
    <dbReference type="NCBI Taxonomy" id="2995309"/>
    <lineage>
        <taxon>Bacteria</taxon>
        <taxon>Pseudomonadati</taxon>
        <taxon>Myxococcota</taxon>
        <taxon>Myxococcia</taxon>
        <taxon>Myxococcales</taxon>
        <taxon>Cystobacterineae</taxon>
        <taxon>Archangiaceae</taxon>
        <taxon>Stigmatella</taxon>
    </lineage>
</organism>
<comment type="similarity">
    <text evidence="1">Belongs to the RutC family.</text>
</comment>
<evidence type="ECO:0000313" key="2">
    <source>
        <dbReference type="EMBL" id="MDC0712527.1"/>
    </source>
</evidence>
<dbReference type="InterPro" id="IPR006175">
    <property type="entry name" value="YjgF/YER057c/UK114"/>
</dbReference>
<protein>
    <submittedName>
        <fullName evidence="2">RidA family protein</fullName>
    </submittedName>
</protein>
<dbReference type="CDD" id="cd00448">
    <property type="entry name" value="YjgF_YER057c_UK114_family"/>
    <property type="match status" value="1"/>
</dbReference>
<dbReference type="Gene3D" id="3.30.1330.40">
    <property type="entry name" value="RutC-like"/>
    <property type="match status" value="1"/>
</dbReference>
<dbReference type="PANTHER" id="PTHR11803:SF58">
    <property type="entry name" value="PROTEIN HMF1-RELATED"/>
    <property type="match status" value="1"/>
</dbReference>
<comment type="caution">
    <text evidence="2">The sequence shown here is derived from an EMBL/GenBank/DDBJ whole genome shotgun (WGS) entry which is preliminary data.</text>
</comment>
<sequence>MPRELVNPPSLYNSVQYGFSHAALQRGGQTLHLAGQVAWDPQGVLVGPGDLARQTRQVMDNLKAVLASVGARPTDLVRLRTYVVNHTPDKLGIVLNEIKAFYEGAEPAPNTYIGVAALALPELLVEIEAIAVIA</sequence>
<gene>
    <name evidence="2" type="ORF">POL68_28955</name>
</gene>
<dbReference type="SUPFAM" id="SSF55298">
    <property type="entry name" value="YjgF-like"/>
    <property type="match status" value="1"/>
</dbReference>
<dbReference type="Proteomes" id="UP001221838">
    <property type="component" value="Unassembled WGS sequence"/>
</dbReference>
<reference evidence="2 3" key="1">
    <citation type="submission" date="2022-11" db="EMBL/GenBank/DDBJ databases">
        <title>Minimal conservation of predation-associated metabolite biosynthetic gene clusters underscores biosynthetic potential of Myxococcota including descriptions for ten novel species: Archangium lansinium sp. nov., Myxococcus landrumus sp. nov., Nannocystis bai.</title>
        <authorList>
            <person name="Ahearne A."/>
            <person name="Stevens C."/>
            <person name="Dowd S."/>
        </authorList>
    </citation>
    <scope>NUCLEOTIDE SEQUENCE [LARGE SCALE GENOMIC DNA]</scope>
    <source>
        <strain evidence="2 3">NCWAL01</strain>
    </source>
</reference>
<proteinExistence type="inferred from homology"/>
<dbReference type="EMBL" id="JAQNDM010000002">
    <property type="protein sequence ID" value="MDC0712527.1"/>
    <property type="molecule type" value="Genomic_DNA"/>
</dbReference>
<keyword evidence="3" id="KW-1185">Reference proteome</keyword>
<dbReference type="Pfam" id="PF01042">
    <property type="entry name" value="Ribonuc_L-PSP"/>
    <property type="match status" value="1"/>
</dbReference>
<evidence type="ECO:0000313" key="3">
    <source>
        <dbReference type="Proteomes" id="UP001221838"/>
    </source>
</evidence>
<name>A0ABT5DFT3_9BACT</name>
<evidence type="ECO:0000256" key="1">
    <source>
        <dbReference type="ARBA" id="ARBA00010552"/>
    </source>
</evidence>